<dbReference type="AlphaFoldDB" id="A0A6C0IY57"/>
<dbReference type="Pfam" id="PF04947">
    <property type="entry name" value="Pox_VLTF3"/>
    <property type="match status" value="1"/>
</dbReference>
<dbReference type="InterPro" id="IPR007031">
    <property type="entry name" value="Poxvirus_VLTF3"/>
</dbReference>
<evidence type="ECO:0008006" key="3">
    <source>
        <dbReference type="Google" id="ProtNLM"/>
    </source>
</evidence>
<proteinExistence type="predicted"/>
<keyword evidence="1" id="KW-0175">Coiled coil</keyword>
<sequence>MKSFKVNITIDDDLNKNLKKFKTEKQELPKLKKKLEKMHTQYNIYVKSLSKQFSDKILEDKLVLEENIENLKKKISDIENNVNINNYLLKNNHALYNYYDNSKEQFKNSDPGSILKYFNCNKKQISEKYNKSNILNKYFNKIDNDNLTSNIYEICEICNVEKTLYENDGTIVCGNCGIQKTVIFDIDRPSFKEPPKEISYFAYKRINHFNEWLAQLQAKESTDIPKEIYELIKKELQKEKYLDITNLKVTKLRDILKKLGYNKFYEHVPHIINRLSGISPPVIHRDIEIKLRLMFKQIQEPWIRHCPNNRSNFLSYSYVLYKFLQLLEIDELLKEFNLLKSREKLAEQDKLWKLICKDLKWEFIKTI</sequence>
<evidence type="ECO:0000313" key="2">
    <source>
        <dbReference type="EMBL" id="QHT97480.1"/>
    </source>
</evidence>
<dbReference type="GO" id="GO:0046782">
    <property type="term" value="P:regulation of viral transcription"/>
    <property type="evidence" value="ECO:0007669"/>
    <property type="project" value="InterPro"/>
</dbReference>
<organism evidence="2">
    <name type="scientific">viral metagenome</name>
    <dbReference type="NCBI Taxonomy" id="1070528"/>
    <lineage>
        <taxon>unclassified sequences</taxon>
        <taxon>metagenomes</taxon>
        <taxon>organismal metagenomes</taxon>
    </lineage>
</organism>
<accession>A0A6C0IY57</accession>
<protein>
    <recommendedName>
        <fullName evidence="3">Viral late gene transcription factor 3 zinc ribbon domain-containing protein</fullName>
    </recommendedName>
</protein>
<feature type="coiled-coil region" evidence="1">
    <location>
        <begin position="54"/>
        <end position="81"/>
    </location>
</feature>
<evidence type="ECO:0000256" key="1">
    <source>
        <dbReference type="SAM" id="Coils"/>
    </source>
</evidence>
<name>A0A6C0IY57_9ZZZZ</name>
<dbReference type="EMBL" id="MN740277">
    <property type="protein sequence ID" value="QHT97480.1"/>
    <property type="molecule type" value="Genomic_DNA"/>
</dbReference>
<reference evidence="2" key="1">
    <citation type="journal article" date="2020" name="Nature">
        <title>Giant virus diversity and host interactions through global metagenomics.</title>
        <authorList>
            <person name="Schulz F."/>
            <person name="Roux S."/>
            <person name="Paez-Espino D."/>
            <person name="Jungbluth S."/>
            <person name="Walsh D.A."/>
            <person name="Denef V.J."/>
            <person name="McMahon K.D."/>
            <person name="Konstantinidis K.T."/>
            <person name="Eloe-Fadrosh E.A."/>
            <person name="Kyrpides N.C."/>
            <person name="Woyke T."/>
        </authorList>
    </citation>
    <scope>NUCLEOTIDE SEQUENCE</scope>
    <source>
        <strain evidence="2">GVMAG-M-3300025138-11</strain>
    </source>
</reference>